<keyword evidence="2" id="KW-1185">Reference proteome</keyword>
<sequence length="167" mass="20105">MKNLYKKSNFFFIIFSFLVLFFFINAKKNNEYDNIIIYKLKYEKRNHKSNGHSLRYKIIHGNLTRKDINDNFENNLQKFGYVKPKHSEIKYKQICSKLNSFEYGTSKYEVSCLQTYRDVFIYKKHNKIVKIIKICTSCYANEVITPESESMLLMDFSDYNSLKELFK</sequence>
<dbReference type="AlphaFoldDB" id="A0A3D9AZC6"/>
<protein>
    <submittedName>
        <fullName evidence="1">Uncharacterized protein</fullName>
    </submittedName>
</protein>
<accession>A0A3D9AZC6</accession>
<name>A0A3D9AZC6_9FLAO</name>
<proteinExistence type="predicted"/>
<organism evidence="1 2">
    <name type="scientific">Candidatus Chryseobacterium massiliense</name>
    <dbReference type="NCBI Taxonomy" id="204089"/>
    <lineage>
        <taxon>Bacteria</taxon>
        <taxon>Pseudomonadati</taxon>
        <taxon>Bacteroidota</taxon>
        <taxon>Flavobacteriia</taxon>
        <taxon>Flavobacteriales</taxon>
        <taxon>Weeksellaceae</taxon>
        <taxon>Chryseobacterium group</taxon>
        <taxon>Chryseobacterium</taxon>
    </lineage>
</organism>
<comment type="caution">
    <text evidence="1">The sequence shown here is derived from an EMBL/GenBank/DDBJ whole genome shotgun (WGS) entry which is preliminary data.</text>
</comment>
<evidence type="ECO:0000313" key="1">
    <source>
        <dbReference type="EMBL" id="REC46377.1"/>
    </source>
</evidence>
<dbReference type="Proteomes" id="UP000256924">
    <property type="component" value="Unassembled WGS sequence"/>
</dbReference>
<reference evidence="1 2" key="1">
    <citation type="journal article" date="2004" name="Emerg. Infect. Dis.">
        <title>Amoebae-resisting bacteria isolated from human nasal swabs by amoebal coculture.</title>
        <authorList>
            <person name="Greub G."/>
            <person name="La Scola B."/>
            <person name="Raoult D."/>
        </authorList>
    </citation>
    <scope>NUCLEOTIDE SEQUENCE [LARGE SCALE GENOMIC DNA]</scope>
    <source>
        <strain evidence="1 2">CCUG 51329</strain>
    </source>
</reference>
<dbReference type="EMBL" id="QNVU01000032">
    <property type="protein sequence ID" value="REC46377.1"/>
    <property type="molecule type" value="Genomic_DNA"/>
</dbReference>
<dbReference type="RefSeq" id="WP_116099271.1">
    <property type="nucleotide sequence ID" value="NZ_QNVU01000032.1"/>
</dbReference>
<evidence type="ECO:0000313" key="2">
    <source>
        <dbReference type="Proteomes" id="UP000256924"/>
    </source>
</evidence>
<gene>
    <name evidence="1" type="ORF">DRF68_14795</name>
</gene>